<sequence>MLAPAQRLIQLEVHFMPYKTESKVPKKDAFVKACGTELCKQFTYDIPENDEGVPLGSPSEDGCILDGWYYYRVFVVDERMTVYEQFLL</sequence>
<proteinExistence type="predicted"/>
<comment type="caution">
    <text evidence="1">The sequence shown here is derived from an EMBL/GenBank/DDBJ whole genome shotgun (WGS) entry which is preliminary data.</text>
</comment>
<evidence type="ECO:0000313" key="1">
    <source>
        <dbReference type="EMBL" id="TXB96738.1"/>
    </source>
</evidence>
<evidence type="ECO:0000313" key="2">
    <source>
        <dbReference type="Proteomes" id="UP000321331"/>
    </source>
</evidence>
<protein>
    <submittedName>
        <fullName evidence="1">Uncharacterized protein</fullName>
    </submittedName>
</protein>
<reference evidence="1 2" key="1">
    <citation type="submission" date="2019-07" db="EMBL/GenBank/DDBJ databases">
        <title>The First High-Quality Draft Genome Sequence of the Causal Agent of the Current Panama Disease Epidemic.</title>
        <authorList>
            <person name="Warmington R.J."/>
            <person name="Kay W."/>
            <person name="Jeffries A."/>
            <person name="Bebber D."/>
            <person name="Moore K."/>
            <person name="Studholme D.J."/>
        </authorList>
    </citation>
    <scope>NUCLEOTIDE SEQUENCE [LARGE SCALE GENOMIC DNA]</scope>
    <source>
        <strain evidence="1 2">TR4</strain>
    </source>
</reference>
<dbReference type="AlphaFoldDB" id="A0A5C6SFT8"/>
<name>A0A5C6SFT8_FUSOC</name>
<dbReference type="EMBL" id="VMNF01000014">
    <property type="protein sequence ID" value="TXB96738.1"/>
    <property type="molecule type" value="Genomic_DNA"/>
</dbReference>
<organism evidence="1 2">
    <name type="scientific">Fusarium oxysporum f. sp. cubense</name>
    <dbReference type="NCBI Taxonomy" id="61366"/>
    <lineage>
        <taxon>Eukaryota</taxon>
        <taxon>Fungi</taxon>
        <taxon>Dikarya</taxon>
        <taxon>Ascomycota</taxon>
        <taxon>Pezizomycotina</taxon>
        <taxon>Sordariomycetes</taxon>
        <taxon>Hypocreomycetidae</taxon>
        <taxon>Hypocreales</taxon>
        <taxon>Nectriaceae</taxon>
        <taxon>Fusarium</taxon>
        <taxon>Fusarium oxysporum species complex</taxon>
    </lineage>
</organism>
<dbReference type="Proteomes" id="UP000321331">
    <property type="component" value="Unassembled WGS sequence"/>
</dbReference>
<gene>
    <name evidence="1" type="ORF">FocTR4_00011238</name>
</gene>
<accession>A0A5C6SFT8</accession>